<organism evidence="1 2">
    <name type="scientific">Panagrolaimus sp. PS1159</name>
    <dbReference type="NCBI Taxonomy" id="55785"/>
    <lineage>
        <taxon>Eukaryota</taxon>
        <taxon>Metazoa</taxon>
        <taxon>Ecdysozoa</taxon>
        <taxon>Nematoda</taxon>
        <taxon>Chromadorea</taxon>
        <taxon>Rhabditida</taxon>
        <taxon>Tylenchina</taxon>
        <taxon>Panagrolaimomorpha</taxon>
        <taxon>Panagrolaimoidea</taxon>
        <taxon>Panagrolaimidae</taxon>
        <taxon>Panagrolaimus</taxon>
    </lineage>
</organism>
<dbReference type="WBParaSite" id="PS1159_v2.g22242.t1">
    <property type="protein sequence ID" value="PS1159_v2.g22242.t1"/>
    <property type="gene ID" value="PS1159_v2.g22242"/>
</dbReference>
<evidence type="ECO:0000313" key="1">
    <source>
        <dbReference type="Proteomes" id="UP000887580"/>
    </source>
</evidence>
<accession>A0AC35FZF3</accession>
<name>A0AC35FZF3_9BILA</name>
<sequence length="282" mass="33602">MCDASYVERKILKEKDKIDINIFEISYNFWHLKKFLTVITKFNKVLIIEHYPPVPKGKQALAFLIQKDLKSITFSNYNILPTDYYKFFKEQCNFDESYLILNGISQTSLEQYFDIPVPHYTICTYLSSNLWYGIFNEVKSLSLQQCYYFLTDSISSPKDLYHYFSCISKCLPNLEYLEVSFETQNQILEFPFVKEKWNPLPWKEVYENMIKFNSNEFENVFSPKINGSLNFCVYESAENFNEAIKELGETFEVDMDNDKKQLIKKFHIYDGLSFEFVLQFDE</sequence>
<evidence type="ECO:0000313" key="2">
    <source>
        <dbReference type="WBParaSite" id="PS1159_v2.g22242.t1"/>
    </source>
</evidence>
<proteinExistence type="predicted"/>
<reference evidence="2" key="1">
    <citation type="submission" date="2022-11" db="UniProtKB">
        <authorList>
            <consortium name="WormBaseParasite"/>
        </authorList>
    </citation>
    <scope>IDENTIFICATION</scope>
</reference>
<protein>
    <submittedName>
        <fullName evidence="2">Uncharacterized protein</fullName>
    </submittedName>
</protein>
<dbReference type="Proteomes" id="UP000887580">
    <property type="component" value="Unplaced"/>
</dbReference>